<dbReference type="GO" id="GO:0004523">
    <property type="term" value="F:RNA-DNA hybrid ribonuclease activity"/>
    <property type="evidence" value="ECO:0007669"/>
    <property type="project" value="UniProtKB-EC"/>
</dbReference>
<evidence type="ECO:0000256" key="13">
    <source>
        <dbReference type="ARBA" id="ARBA00022908"/>
    </source>
</evidence>
<dbReference type="Pfam" id="PF08284">
    <property type="entry name" value="RVP_2"/>
    <property type="match status" value="1"/>
</dbReference>
<dbReference type="Proteomes" id="UP001529510">
    <property type="component" value="Unassembled WGS sequence"/>
</dbReference>
<dbReference type="InterPro" id="IPR016197">
    <property type="entry name" value="Chromo-like_dom_sf"/>
</dbReference>
<dbReference type="InterPro" id="IPR050951">
    <property type="entry name" value="Retrovirus_Pol_polyprotein"/>
</dbReference>
<accession>A0ABD0QK29</accession>
<dbReference type="InterPro" id="IPR036397">
    <property type="entry name" value="RNaseH_sf"/>
</dbReference>
<gene>
    <name evidence="25" type="ORF">M9458_021113</name>
</gene>
<evidence type="ECO:0000256" key="11">
    <source>
        <dbReference type="ARBA" id="ARBA00022801"/>
    </source>
</evidence>
<keyword evidence="11" id="KW-0378">Hydrolase</keyword>
<dbReference type="InterPro" id="IPR043128">
    <property type="entry name" value="Rev_trsase/Diguanyl_cyclase"/>
</dbReference>
<keyword evidence="8" id="KW-0479">Metal-binding</keyword>
<dbReference type="GO" id="GO:0046872">
    <property type="term" value="F:metal ion binding"/>
    <property type="evidence" value="ECO:0007669"/>
    <property type="project" value="UniProtKB-KW"/>
</dbReference>
<keyword evidence="5" id="KW-0808">Transferase</keyword>
<protein>
    <recommendedName>
        <fullName evidence="19">Gypsy retrotransposon integrase-like protein 1</fullName>
        <ecNumber evidence="3">3.1.26.4</ecNumber>
    </recommendedName>
</protein>
<dbReference type="Gene3D" id="3.30.70.270">
    <property type="match status" value="2"/>
</dbReference>
<feature type="region of interest" description="Disordered" evidence="20">
    <location>
        <begin position="1348"/>
        <end position="1369"/>
    </location>
</feature>
<dbReference type="Gene3D" id="2.40.50.40">
    <property type="match status" value="1"/>
</dbReference>
<keyword evidence="17" id="KW-0233">DNA recombination</keyword>
<evidence type="ECO:0000256" key="3">
    <source>
        <dbReference type="ARBA" id="ARBA00012180"/>
    </source>
</evidence>
<keyword evidence="21" id="KW-0812">Transmembrane</keyword>
<dbReference type="GO" id="GO:0004190">
    <property type="term" value="F:aspartic-type endopeptidase activity"/>
    <property type="evidence" value="ECO:0007669"/>
    <property type="project" value="UniProtKB-KW"/>
</dbReference>
<dbReference type="InterPro" id="IPR012337">
    <property type="entry name" value="RNaseH-like_sf"/>
</dbReference>
<keyword evidence="15" id="KW-0239">DNA-directed DNA polymerase</keyword>
<organism evidence="25 26">
    <name type="scientific">Cirrhinus mrigala</name>
    <name type="common">Mrigala</name>
    <dbReference type="NCBI Taxonomy" id="683832"/>
    <lineage>
        <taxon>Eukaryota</taxon>
        <taxon>Metazoa</taxon>
        <taxon>Chordata</taxon>
        <taxon>Craniata</taxon>
        <taxon>Vertebrata</taxon>
        <taxon>Euteleostomi</taxon>
        <taxon>Actinopterygii</taxon>
        <taxon>Neopterygii</taxon>
        <taxon>Teleostei</taxon>
        <taxon>Ostariophysi</taxon>
        <taxon>Cypriniformes</taxon>
        <taxon>Cyprinidae</taxon>
        <taxon>Labeoninae</taxon>
        <taxon>Labeonini</taxon>
        <taxon>Cirrhinus</taxon>
    </lineage>
</organism>
<evidence type="ECO:0000259" key="22">
    <source>
        <dbReference type="PROSITE" id="PS50013"/>
    </source>
</evidence>
<evidence type="ECO:0000256" key="9">
    <source>
        <dbReference type="ARBA" id="ARBA00022750"/>
    </source>
</evidence>
<evidence type="ECO:0000256" key="16">
    <source>
        <dbReference type="ARBA" id="ARBA00023125"/>
    </source>
</evidence>
<dbReference type="SUPFAM" id="SSF53098">
    <property type="entry name" value="Ribonuclease H-like"/>
    <property type="match status" value="1"/>
</dbReference>
<dbReference type="InterPro" id="IPR043502">
    <property type="entry name" value="DNA/RNA_pol_sf"/>
</dbReference>
<dbReference type="SMART" id="SM00298">
    <property type="entry name" value="CHROMO"/>
    <property type="match status" value="1"/>
</dbReference>
<evidence type="ECO:0000256" key="10">
    <source>
        <dbReference type="ARBA" id="ARBA00022759"/>
    </source>
</evidence>
<feature type="domain" description="Chromo" evidence="22">
    <location>
        <begin position="1298"/>
        <end position="1356"/>
    </location>
</feature>
<dbReference type="InterPro" id="IPR056924">
    <property type="entry name" value="SH3_Tf2-1"/>
</dbReference>
<keyword evidence="21" id="KW-0472">Membrane</keyword>
<feature type="domain" description="Integrase catalytic" evidence="24">
    <location>
        <begin position="993"/>
        <end position="1152"/>
    </location>
</feature>
<evidence type="ECO:0000256" key="21">
    <source>
        <dbReference type="SAM" id="Phobius"/>
    </source>
</evidence>
<dbReference type="FunFam" id="3.30.420.10:FF:000032">
    <property type="entry name" value="Retrovirus-related Pol polyprotein from transposon 297-like Protein"/>
    <property type="match status" value="1"/>
</dbReference>
<evidence type="ECO:0000256" key="15">
    <source>
        <dbReference type="ARBA" id="ARBA00022932"/>
    </source>
</evidence>
<dbReference type="Gene3D" id="1.10.340.70">
    <property type="match status" value="1"/>
</dbReference>
<dbReference type="Pfam" id="PF17921">
    <property type="entry name" value="Integrase_H2C2"/>
    <property type="match status" value="1"/>
</dbReference>
<dbReference type="InterPro" id="IPR000477">
    <property type="entry name" value="RT_dom"/>
</dbReference>
<dbReference type="InterPro" id="IPR041588">
    <property type="entry name" value="Integrase_H2C2"/>
</dbReference>
<keyword evidence="12" id="KW-0460">Magnesium</keyword>
<dbReference type="EMBL" id="JAMKFB020000009">
    <property type="protein sequence ID" value="KAL0185416.1"/>
    <property type="molecule type" value="Genomic_DNA"/>
</dbReference>
<keyword evidence="16" id="KW-0238">DNA-binding</keyword>
<comment type="similarity">
    <text evidence="2">Belongs to the beta type-B retroviral polymerase family. HERV class-II K(HML-2) pol subfamily.</text>
</comment>
<dbReference type="InterPro" id="IPR032549">
    <property type="entry name" value="DUF4939"/>
</dbReference>
<evidence type="ECO:0000256" key="18">
    <source>
        <dbReference type="ARBA" id="ARBA00023268"/>
    </source>
</evidence>
<keyword evidence="26" id="KW-1185">Reference proteome</keyword>
<dbReference type="InterPro" id="IPR023780">
    <property type="entry name" value="Chromo_domain"/>
</dbReference>
<dbReference type="Pfam" id="PF00078">
    <property type="entry name" value="RVT_1"/>
    <property type="match status" value="1"/>
</dbReference>
<evidence type="ECO:0000256" key="14">
    <source>
        <dbReference type="ARBA" id="ARBA00022918"/>
    </source>
</evidence>
<evidence type="ECO:0000256" key="8">
    <source>
        <dbReference type="ARBA" id="ARBA00022723"/>
    </source>
</evidence>
<evidence type="ECO:0000256" key="1">
    <source>
        <dbReference type="ARBA" id="ARBA00004123"/>
    </source>
</evidence>
<comment type="caution">
    <text evidence="25">The sequence shown here is derived from an EMBL/GenBank/DDBJ whole genome shotgun (WGS) entry which is preliminary data.</text>
</comment>
<feature type="domain" description="Reverse transcriptase" evidence="23">
    <location>
        <begin position="474"/>
        <end position="653"/>
    </location>
</feature>
<dbReference type="Pfam" id="PF17919">
    <property type="entry name" value="RT_RNaseH_2"/>
    <property type="match status" value="1"/>
</dbReference>
<keyword evidence="21" id="KW-1133">Transmembrane helix</keyword>
<proteinExistence type="inferred from homology"/>
<dbReference type="SUPFAM" id="SSF54160">
    <property type="entry name" value="Chromo domain-like"/>
    <property type="match status" value="1"/>
</dbReference>
<dbReference type="Gene3D" id="2.40.70.10">
    <property type="entry name" value="Acid Proteases"/>
    <property type="match status" value="1"/>
</dbReference>
<evidence type="ECO:0000256" key="2">
    <source>
        <dbReference type="ARBA" id="ARBA00010879"/>
    </source>
</evidence>
<keyword evidence="18" id="KW-0511">Multifunctional enzyme</keyword>
<dbReference type="FunFam" id="3.30.70.270:FF:000020">
    <property type="entry name" value="Transposon Tf2-6 polyprotein-like Protein"/>
    <property type="match status" value="1"/>
</dbReference>
<dbReference type="SUPFAM" id="SSF56672">
    <property type="entry name" value="DNA/RNA polymerases"/>
    <property type="match status" value="1"/>
</dbReference>
<evidence type="ECO:0000256" key="20">
    <source>
        <dbReference type="SAM" id="MobiDB-lite"/>
    </source>
</evidence>
<dbReference type="PROSITE" id="PS50994">
    <property type="entry name" value="INTEGRASE"/>
    <property type="match status" value="1"/>
</dbReference>
<keyword evidence="6" id="KW-0548">Nucleotidyltransferase</keyword>
<dbReference type="CDD" id="cd00303">
    <property type="entry name" value="retropepsin_like"/>
    <property type="match status" value="1"/>
</dbReference>
<dbReference type="Pfam" id="PF00385">
    <property type="entry name" value="Chromo"/>
    <property type="match status" value="1"/>
</dbReference>
<dbReference type="PANTHER" id="PTHR37984:SF5">
    <property type="entry name" value="PROTEIN NYNRIN-LIKE"/>
    <property type="match status" value="1"/>
</dbReference>
<evidence type="ECO:0000256" key="7">
    <source>
        <dbReference type="ARBA" id="ARBA00022722"/>
    </source>
</evidence>
<dbReference type="SUPFAM" id="SSF50630">
    <property type="entry name" value="Acid proteases"/>
    <property type="match status" value="1"/>
</dbReference>
<dbReference type="PROSITE" id="PS50878">
    <property type="entry name" value="RT_POL"/>
    <property type="match status" value="1"/>
</dbReference>
<dbReference type="PANTHER" id="PTHR37984">
    <property type="entry name" value="PROTEIN CBG26694"/>
    <property type="match status" value="1"/>
</dbReference>
<dbReference type="GO" id="GO:0006310">
    <property type="term" value="P:DNA recombination"/>
    <property type="evidence" value="ECO:0007669"/>
    <property type="project" value="UniProtKB-KW"/>
</dbReference>
<dbReference type="FunFam" id="3.10.20.370:FF:000003">
    <property type="entry name" value="Transposon Tf2-6 polyprotein"/>
    <property type="match status" value="1"/>
</dbReference>
<dbReference type="EC" id="3.1.26.4" evidence="3"/>
<dbReference type="InterPro" id="IPR000953">
    <property type="entry name" value="Chromo/chromo_shadow_dom"/>
</dbReference>
<evidence type="ECO:0000259" key="24">
    <source>
        <dbReference type="PROSITE" id="PS50994"/>
    </source>
</evidence>
<keyword evidence="10" id="KW-0255">Endonuclease</keyword>
<evidence type="ECO:0000256" key="17">
    <source>
        <dbReference type="ARBA" id="ARBA00023172"/>
    </source>
</evidence>
<dbReference type="InterPro" id="IPR041577">
    <property type="entry name" value="RT_RNaseH_2"/>
</dbReference>
<keyword evidence="14" id="KW-0695">RNA-directed DNA polymerase</keyword>
<evidence type="ECO:0000259" key="23">
    <source>
        <dbReference type="PROSITE" id="PS50878"/>
    </source>
</evidence>
<dbReference type="GO" id="GO:0003887">
    <property type="term" value="F:DNA-directed DNA polymerase activity"/>
    <property type="evidence" value="ECO:0007669"/>
    <property type="project" value="UniProtKB-KW"/>
</dbReference>
<name>A0ABD0QK29_CIRMR</name>
<evidence type="ECO:0000256" key="5">
    <source>
        <dbReference type="ARBA" id="ARBA00022679"/>
    </source>
</evidence>
<keyword evidence="4" id="KW-0645">Protease</keyword>
<dbReference type="Gene3D" id="3.10.20.370">
    <property type="match status" value="1"/>
</dbReference>
<dbReference type="GO" id="GO:0003677">
    <property type="term" value="F:DNA binding"/>
    <property type="evidence" value="ECO:0007669"/>
    <property type="project" value="UniProtKB-KW"/>
</dbReference>
<evidence type="ECO:0000256" key="6">
    <source>
        <dbReference type="ARBA" id="ARBA00022695"/>
    </source>
</evidence>
<dbReference type="InterPro" id="IPR001584">
    <property type="entry name" value="Integrase_cat-core"/>
</dbReference>
<dbReference type="Pfam" id="PF24626">
    <property type="entry name" value="SH3_Tf2-1"/>
    <property type="match status" value="1"/>
</dbReference>
<evidence type="ECO:0000256" key="19">
    <source>
        <dbReference type="ARBA" id="ARBA00039658"/>
    </source>
</evidence>
<dbReference type="PROSITE" id="PS50013">
    <property type="entry name" value="CHROMO_2"/>
    <property type="match status" value="1"/>
</dbReference>
<comment type="subcellular location">
    <subcellularLocation>
        <location evidence="1">Nucleus</location>
    </subcellularLocation>
</comment>
<dbReference type="InterPro" id="IPR021109">
    <property type="entry name" value="Peptidase_aspartic_dom_sf"/>
</dbReference>
<dbReference type="GO" id="GO:0005634">
    <property type="term" value="C:nucleus"/>
    <property type="evidence" value="ECO:0007669"/>
    <property type="project" value="UniProtKB-SubCell"/>
</dbReference>
<dbReference type="Gene3D" id="3.30.420.10">
    <property type="entry name" value="Ribonuclease H-like superfamily/Ribonuclease H"/>
    <property type="match status" value="1"/>
</dbReference>
<sequence>MEVNTATTGVSPDPFADMVNSDPSAARTNITAVSSTPLSRPMSYSGDPGSCNGFLLQSSLYIEANALHFPSEISKIAFMISLLTGRALQWAEALWSAKIAITPLSVHDELITLRQGTSNIHEYTLRFRSLAANSGWNQIALLAAFRKGLQPQIRKQLVIYDDTVPLETFIKKATSVSQHLSACSSTMLLTSFSPTRASSPQQDTEEPMITDSYRLDASERRRRIRDRLCLYCGEATHLINACPVRPPRSMVSTFALTPTISHIPHIKASLIVDTRTLPIHVLVDSGAAGNFVSSHFIIKYQIPTVCNETRYQITTIQDSPLGDGKISRRTEELTLVSQHNHHENLILLVLPRANVDVILGRPWLAKHQPHIDWSTGEILGWCAECKNHGYRSPSSDSKSPHRSIPVHATTIESPATHTSVTIPAIYHPFSDVFSKERATQLPPHRPGIVLPHGKIYPLSHPEQEAMEDYIKEALHQGFIRPSTSPAASSFFFVSKKDGGLRPCIDYRVLNDVTVKFAYPLPLVPAALEELREACVFTKLDLRSAYNLIRIREGDEWKTAFITPTGHYEYQVMPYGLANSPSIFQNFMNEIFRDYLHRFTIIYIDDILIYSRNMTEHQTHVLQVLQRLREYQLYLKAEKCEFHRSTVSFLGYVISAEGVHMKPGKVDAVANWAEPKTVKELQRFLGFTNFYRRFIKNYSLLSAPLTSLLKGGRRVLHWTSEAQQAFDHLKHMFVTAPILKHPNPSLPFVVEVDAADMGIGAVLSQWAGEPRSLHPCAYYSKKLTPAERNYGIGDRELLAIKLALEEWWHWLEGAQFPFIVITDHKNLQYLRHAKRLNARQARWSLFFARFNFQITYQPGHKNTKADALSRMYSPEPTVDVPDPVLPPSVFLAPILWQIDEEIQAATLEEPAPPRLPPGLTYVPSSQRLPLLDSTHTSLGSGHPGSRRTLSLLQQKYWWPDMARDVTRYVRGCSVCAVTTTPRRLPEGKLQPLPIPRRPWTHLGVDFATDLPPSQGYTTILVVVDRFSKACKLIPLKGLPTALETAEALFTNVFRNYGLPEDIVSDRGPQFISRVWRAFFQLLGTTVSLSSGYHPQTNGQTERKIQEISRYLRTYCSQHQDTWSQYLPWAEYAQNSLRQTSTGLTPFQCILGYQPSLFPWTGESSEVPAVDHWFQESERVWDSAHVHLQRAVRRHTEAANRRRLPNPTYLPGDKVWLSTRDIRLRLPCRKLSPRYLGPFTIHSQINPVTYRLNLPPRYRISPTFHVSLLKRHTDPVVPSFTEPEPLPPPNQPEVLGDNVYQVQEILDSRRRNGQLQYLVDWEGFGPEERSWIPRNDILDPALLEEFHRQHPERPAPRGRGRPQSPVEGGVVSHPQHVPSVPVTAICHHPANSQFTTPVNHHRSPNHPHLHQQSPTPFKYPPLSFTHRLESKLYGHSSVGLLIFLLILLCFSVEPLREPVDM</sequence>
<keyword evidence="13" id="KW-0229">DNA integration</keyword>
<reference evidence="25 26" key="1">
    <citation type="submission" date="2024-05" db="EMBL/GenBank/DDBJ databases">
        <title>Genome sequencing and assembly of Indian major carp, Cirrhinus mrigala (Hamilton, 1822).</title>
        <authorList>
            <person name="Mohindra V."/>
            <person name="Chowdhury L.M."/>
            <person name="Lal K."/>
            <person name="Jena J.K."/>
        </authorList>
    </citation>
    <scope>NUCLEOTIDE SEQUENCE [LARGE SCALE GENOMIC DNA]</scope>
    <source>
        <strain evidence="25">CM1030</strain>
        <tissue evidence="25">Blood</tissue>
    </source>
</reference>
<evidence type="ECO:0000313" key="26">
    <source>
        <dbReference type="Proteomes" id="UP001529510"/>
    </source>
</evidence>
<evidence type="ECO:0000256" key="12">
    <source>
        <dbReference type="ARBA" id="ARBA00022842"/>
    </source>
</evidence>
<dbReference type="CDD" id="cd01647">
    <property type="entry name" value="RT_LTR"/>
    <property type="match status" value="1"/>
</dbReference>
<dbReference type="Pfam" id="PF00665">
    <property type="entry name" value="rve"/>
    <property type="match status" value="1"/>
</dbReference>
<dbReference type="GO" id="GO:0003964">
    <property type="term" value="F:RNA-directed DNA polymerase activity"/>
    <property type="evidence" value="ECO:0007669"/>
    <property type="project" value="UniProtKB-KW"/>
</dbReference>
<keyword evidence="9" id="KW-0064">Aspartyl protease</keyword>
<dbReference type="Gene3D" id="3.10.10.10">
    <property type="entry name" value="HIV Type 1 Reverse Transcriptase, subunit A, domain 1"/>
    <property type="match status" value="1"/>
</dbReference>
<evidence type="ECO:0000256" key="4">
    <source>
        <dbReference type="ARBA" id="ARBA00022670"/>
    </source>
</evidence>
<dbReference type="Pfam" id="PF16297">
    <property type="entry name" value="DUF4939"/>
    <property type="match status" value="1"/>
</dbReference>
<keyword evidence="7" id="KW-0540">Nuclease</keyword>
<feature type="transmembrane region" description="Helical" evidence="21">
    <location>
        <begin position="1430"/>
        <end position="1450"/>
    </location>
</feature>
<dbReference type="GO" id="GO:0015074">
    <property type="term" value="P:DNA integration"/>
    <property type="evidence" value="ECO:0007669"/>
    <property type="project" value="UniProtKB-KW"/>
</dbReference>
<evidence type="ECO:0000313" key="25">
    <source>
        <dbReference type="EMBL" id="KAL0185416.1"/>
    </source>
</evidence>
<dbReference type="GO" id="GO:0006508">
    <property type="term" value="P:proteolysis"/>
    <property type="evidence" value="ECO:0007669"/>
    <property type="project" value="UniProtKB-KW"/>
</dbReference>
<dbReference type="CDD" id="cd09274">
    <property type="entry name" value="RNase_HI_RT_Ty3"/>
    <property type="match status" value="1"/>
</dbReference>